<comment type="caution">
    <text evidence="3">The sequence shown here is derived from an EMBL/GenBank/DDBJ whole genome shotgun (WGS) entry which is preliminary data.</text>
</comment>
<feature type="domain" description="Glycosyl hydrolase-like 10" evidence="2">
    <location>
        <begin position="26"/>
        <end position="333"/>
    </location>
</feature>
<dbReference type="EMBL" id="JACOSL010000006">
    <property type="protein sequence ID" value="MBI1755672.1"/>
    <property type="molecule type" value="Genomic_DNA"/>
</dbReference>
<sequence>MLLAPCLALALSFPADPEAPPAPPREFRAVWVATVDNIDWPSKRGLPTAEAQAELSAIFDKAAALHLNAVILQVRPMGDALYSSKLEPWSEFLTGKQGKAPDPAWDPLETAVAEAHRRGLELHAWFNPFRAWHPAAKSESDKSHLTRSHPEWIKHYGNFQWLDPGQPAARAWSLRVMEDVVRRYDVDGIHIDDYFYPYPVKGQDFPDRDSYARHGHGLRSEWRRANVDAFVHDMYAMVKRVKPWVKVGISPFGIYRPGVPSGIQANLDQVEGLYADPKRWLAEGWCDYLSPQLYWKIGQPHQAYPVLLRWWLAQNPKGRHLWPGNFASQISTPADWPVSEIIDQIDMTRRHPGAGGNVLFSMKPLMADAKGIDAALLAGPYKQTALVPPSPWLGDKPPVQPTLVTVTTPDELRVRIDMKPANLKPVRLWAIWTRYAQEWSLEALPVDEKGLARPMASGGKPLNEVAVAAVDRNGALSAYALWKPDVRTSE</sequence>
<dbReference type="Proteomes" id="UP000727962">
    <property type="component" value="Unassembled WGS sequence"/>
</dbReference>
<proteinExistence type="predicted"/>
<evidence type="ECO:0000313" key="4">
    <source>
        <dbReference type="Proteomes" id="UP000727962"/>
    </source>
</evidence>
<evidence type="ECO:0000256" key="1">
    <source>
        <dbReference type="ARBA" id="ARBA00022729"/>
    </source>
</evidence>
<evidence type="ECO:0000313" key="3">
    <source>
        <dbReference type="EMBL" id="MBI1755672.1"/>
    </source>
</evidence>
<dbReference type="PANTHER" id="PTHR43405:SF1">
    <property type="entry name" value="GLYCOSYL HYDROLASE DIGH"/>
    <property type="match status" value="1"/>
</dbReference>
<gene>
    <name evidence="3" type="ORF">HYR64_01015</name>
</gene>
<dbReference type="PANTHER" id="PTHR43405">
    <property type="entry name" value="GLYCOSYL HYDROLASE DIGH"/>
    <property type="match status" value="1"/>
</dbReference>
<name>A0A931LQT6_FIMGI</name>
<dbReference type="SUPFAM" id="SSF51445">
    <property type="entry name" value="(Trans)glycosidases"/>
    <property type="match status" value="1"/>
</dbReference>
<dbReference type="AlphaFoldDB" id="A0A931LQT6"/>
<dbReference type="InterPro" id="IPR003790">
    <property type="entry name" value="GHL10"/>
</dbReference>
<dbReference type="Pfam" id="PF02638">
    <property type="entry name" value="GHL10"/>
    <property type="match status" value="1"/>
</dbReference>
<dbReference type="Gene3D" id="3.20.20.80">
    <property type="entry name" value="Glycosidases"/>
    <property type="match status" value="1"/>
</dbReference>
<accession>A0A931LQT6</accession>
<evidence type="ECO:0000259" key="2">
    <source>
        <dbReference type="Pfam" id="PF02638"/>
    </source>
</evidence>
<keyword evidence="1" id="KW-0732">Signal</keyword>
<dbReference type="InterPro" id="IPR017853">
    <property type="entry name" value="GH"/>
</dbReference>
<dbReference type="InterPro" id="IPR052177">
    <property type="entry name" value="Divisome_Glycosyl_Hydrolase"/>
</dbReference>
<protein>
    <submittedName>
        <fullName evidence="3">Family 10 glycosylhydrolase</fullName>
    </submittedName>
</protein>
<organism evidence="3 4">
    <name type="scientific">Fimbriimonas ginsengisoli</name>
    <dbReference type="NCBI Taxonomy" id="1005039"/>
    <lineage>
        <taxon>Bacteria</taxon>
        <taxon>Bacillati</taxon>
        <taxon>Armatimonadota</taxon>
        <taxon>Fimbriimonadia</taxon>
        <taxon>Fimbriimonadales</taxon>
        <taxon>Fimbriimonadaceae</taxon>
        <taxon>Fimbriimonas</taxon>
    </lineage>
</organism>
<reference evidence="3" key="1">
    <citation type="submission" date="2020-07" db="EMBL/GenBank/DDBJ databases">
        <title>Huge and variable diversity of episymbiotic CPR bacteria and DPANN archaea in groundwater ecosystems.</title>
        <authorList>
            <person name="He C.Y."/>
            <person name="Keren R."/>
            <person name="Whittaker M."/>
            <person name="Farag I.F."/>
            <person name="Doudna J."/>
            <person name="Cate J.H.D."/>
            <person name="Banfield J.F."/>
        </authorList>
    </citation>
    <scope>NUCLEOTIDE SEQUENCE</scope>
    <source>
        <strain evidence="3">NC_groundwater_17_Pr7_B-0.1um_64_12</strain>
    </source>
</reference>